<dbReference type="SMART" id="SM00220">
    <property type="entry name" value="S_TKc"/>
    <property type="match status" value="1"/>
</dbReference>
<dbReference type="InterPro" id="IPR000719">
    <property type="entry name" value="Prot_kinase_dom"/>
</dbReference>
<dbReference type="Gene3D" id="1.10.510.10">
    <property type="entry name" value="Transferase(Phosphotransferase) domain 1"/>
    <property type="match status" value="1"/>
</dbReference>
<reference evidence="5" key="1">
    <citation type="submission" date="2022-12" db="EMBL/GenBank/DDBJ databases">
        <title>Gycomyces niveus sp.nov.,a novel actinomycete isolated from soil in Shouguan.</title>
        <authorList>
            <person name="Yang X."/>
        </authorList>
    </citation>
    <scope>NUCLEOTIDE SEQUENCE</scope>
    <source>
        <strain evidence="5">NEAU-A15</strain>
    </source>
</reference>
<keyword evidence="5" id="KW-0808">Transferase</keyword>
<dbReference type="Gene3D" id="2.60.120.260">
    <property type="entry name" value="Galactose-binding domain-like"/>
    <property type="match status" value="1"/>
</dbReference>
<dbReference type="InterPro" id="IPR011009">
    <property type="entry name" value="Kinase-like_dom_sf"/>
</dbReference>
<dbReference type="Pfam" id="PF00069">
    <property type="entry name" value="Pkinase"/>
    <property type="match status" value="1"/>
</dbReference>
<sequence length="505" mass="52202">MTTAEVPSVGDLLAERYRLEEHVGGANGYRQLWRGVDVLLHRSVAVVLRSPGGEDAAPTMTAAVAASRAHVDSMVDVYDAVDEGRFAYVVREWVNGSSLRGVLERQRLESAHALELVASVADAVAALHEGGVTHADLHPGTILLSEDDRVMVTEPRNEPGNTQVEDVRALGATLYACLTSTWPRVVPAENTGLADAATDEWGRVLDADKVVPGLPAALAKLTADLLDHSQTPPSAAELAVDLRRLAETGGAEPTAAIAAPTSVLGAISLGRRGGTAADAPPVGMKRLAVVAAIVAAVIFAGVVTSAVVFGGGDDPAGAEDQVTGEDTGAGTSDAEGDGDGETTESTAPTEVALTADSIRVVDPPTGDRNQSEGVENVIDDNASTGWTTNTYRGDANFGNLKPGMGILIDLGEAREVSSVRVQMTSAGATVGLLGGDEDPGDSSEGDQAIVDGFTVLADQVPDADTNIELKSDGAAVRYIVVWVTELPTVSDGYKLTISDINVFAR</sequence>
<dbReference type="RefSeq" id="WP_270111234.1">
    <property type="nucleotide sequence ID" value="NZ_JAPZVP010000013.1"/>
</dbReference>
<keyword evidence="3" id="KW-0472">Membrane</keyword>
<protein>
    <submittedName>
        <fullName evidence="5">Protein kinase family protein</fullName>
    </submittedName>
</protein>
<evidence type="ECO:0000256" key="2">
    <source>
        <dbReference type="SAM" id="MobiDB-lite"/>
    </source>
</evidence>
<evidence type="ECO:0000313" key="5">
    <source>
        <dbReference type="EMBL" id="MDA1361249.1"/>
    </source>
</evidence>
<comment type="caution">
    <text evidence="5">The sequence shown here is derived from an EMBL/GenBank/DDBJ whole genome shotgun (WGS) entry which is preliminary data.</text>
</comment>
<evidence type="ECO:0000256" key="3">
    <source>
        <dbReference type="SAM" id="Phobius"/>
    </source>
</evidence>
<organism evidence="5 6">
    <name type="scientific">Glycomyces luteolus</name>
    <dbReference type="NCBI Taxonomy" id="2670330"/>
    <lineage>
        <taxon>Bacteria</taxon>
        <taxon>Bacillati</taxon>
        <taxon>Actinomycetota</taxon>
        <taxon>Actinomycetes</taxon>
        <taxon>Glycomycetales</taxon>
        <taxon>Glycomycetaceae</taxon>
        <taxon>Glycomyces</taxon>
    </lineage>
</organism>
<feature type="region of interest" description="Disordered" evidence="2">
    <location>
        <begin position="316"/>
        <end position="349"/>
    </location>
</feature>
<accession>A0A9X3PEQ9</accession>
<name>A0A9X3PEQ9_9ACTN</name>
<keyword evidence="5" id="KW-0418">Kinase</keyword>
<dbReference type="EMBL" id="JAPZVP010000013">
    <property type="protein sequence ID" value="MDA1361249.1"/>
    <property type="molecule type" value="Genomic_DNA"/>
</dbReference>
<dbReference type="GO" id="GO:0004672">
    <property type="term" value="F:protein kinase activity"/>
    <property type="evidence" value="ECO:0007669"/>
    <property type="project" value="InterPro"/>
</dbReference>
<gene>
    <name evidence="5" type="ORF">O1R50_16585</name>
</gene>
<evidence type="ECO:0000259" key="4">
    <source>
        <dbReference type="SMART" id="SM00220"/>
    </source>
</evidence>
<feature type="domain" description="Protein kinase" evidence="4">
    <location>
        <begin position="17"/>
        <end position="246"/>
    </location>
</feature>
<dbReference type="AlphaFoldDB" id="A0A9X3PEQ9"/>
<keyword evidence="3" id="KW-0812">Transmembrane</keyword>
<keyword evidence="3" id="KW-1133">Transmembrane helix</keyword>
<dbReference type="Gene3D" id="3.30.200.20">
    <property type="entry name" value="Phosphorylase Kinase, domain 1"/>
    <property type="match status" value="1"/>
</dbReference>
<keyword evidence="6" id="KW-1185">Reference proteome</keyword>
<evidence type="ECO:0000256" key="1">
    <source>
        <dbReference type="ARBA" id="ARBA00023170"/>
    </source>
</evidence>
<evidence type="ECO:0000313" key="6">
    <source>
        <dbReference type="Proteomes" id="UP001146067"/>
    </source>
</evidence>
<dbReference type="SUPFAM" id="SSF56112">
    <property type="entry name" value="Protein kinase-like (PK-like)"/>
    <property type="match status" value="1"/>
</dbReference>
<dbReference type="SUPFAM" id="SSF49785">
    <property type="entry name" value="Galactose-binding domain-like"/>
    <property type="match status" value="1"/>
</dbReference>
<dbReference type="CDD" id="cd13973">
    <property type="entry name" value="PK_MviN-like"/>
    <property type="match status" value="1"/>
</dbReference>
<dbReference type="GO" id="GO:0005524">
    <property type="term" value="F:ATP binding"/>
    <property type="evidence" value="ECO:0007669"/>
    <property type="project" value="InterPro"/>
</dbReference>
<dbReference type="Proteomes" id="UP001146067">
    <property type="component" value="Unassembled WGS sequence"/>
</dbReference>
<keyword evidence="1" id="KW-0675">Receptor</keyword>
<dbReference type="InterPro" id="IPR008979">
    <property type="entry name" value="Galactose-bd-like_sf"/>
</dbReference>
<feature type="transmembrane region" description="Helical" evidence="3">
    <location>
        <begin position="287"/>
        <end position="309"/>
    </location>
</feature>
<proteinExistence type="predicted"/>